<evidence type="ECO:0000256" key="11">
    <source>
        <dbReference type="RuleBase" id="RU004253"/>
    </source>
</evidence>
<feature type="domain" description="Thiamine phosphate synthase/TenI" evidence="12">
    <location>
        <begin position="9"/>
        <end position="188"/>
    </location>
</feature>
<evidence type="ECO:0000259" key="12">
    <source>
        <dbReference type="Pfam" id="PF02581"/>
    </source>
</evidence>
<comment type="pathway">
    <text evidence="1 9 11">Cofactor biosynthesis; thiamine diphosphate biosynthesis; thiamine phosphate from 4-amino-2-methyl-5-diphosphomethylpyrimidine and 4-methyl-5-(2-phosphoethyl)-thiazole: step 1/1.</text>
</comment>
<dbReference type="Gene3D" id="3.20.20.70">
    <property type="entry name" value="Aldolase class I"/>
    <property type="match status" value="1"/>
</dbReference>
<dbReference type="InterPro" id="IPR036206">
    <property type="entry name" value="ThiamineP_synth_sf"/>
</dbReference>
<comment type="catalytic activity">
    <reaction evidence="7 9 10">
        <text>2-(2-carboxy-4-methylthiazol-5-yl)ethyl phosphate + 4-amino-2-methyl-5-(diphosphooxymethyl)pyrimidine + 2 H(+) = thiamine phosphate + CO2 + diphosphate</text>
        <dbReference type="Rhea" id="RHEA:47848"/>
        <dbReference type="ChEBI" id="CHEBI:15378"/>
        <dbReference type="ChEBI" id="CHEBI:16526"/>
        <dbReference type="ChEBI" id="CHEBI:33019"/>
        <dbReference type="ChEBI" id="CHEBI:37575"/>
        <dbReference type="ChEBI" id="CHEBI:57841"/>
        <dbReference type="ChEBI" id="CHEBI:62890"/>
        <dbReference type="EC" id="2.5.1.3"/>
    </reaction>
</comment>
<feature type="binding site" evidence="9">
    <location>
        <position position="91"/>
    </location>
    <ligand>
        <name>Mg(2+)</name>
        <dbReference type="ChEBI" id="CHEBI:18420"/>
    </ligand>
</feature>
<feature type="binding site" evidence="9">
    <location>
        <position position="138"/>
    </location>
    <ligand>
        <name>4-amino-2-methyl-5-(diphosphooxymethyl)pyrimidine</name>
        <dbReference type="ChEBI" id="CHEBI:57841"/>
    </ligand>
</feature>
<reference evidence="13 14" key="1">
    <citation type="submission" date="2019-10" db="EMBL/GenBank/DDBJ databases">
        <title>Alkaliphilus serpentinus sp. nov. and Alkaliphilus pronyensis sp. nov., two novel anaerobic alkaliphilic species isolated from the serpentinized-hosted hydrothermal field of the Prony Bay (New Caledonia).</title>
        <authorList>
            <person name="Postec A."/>
        </authorList>
    </citation>
    <scope>NUCLEOTIDE SEQUENCE [LARGE SCALE GENOMIC DNA]</scope>
    <source>
        <strain evidence="13 14">LacT</strain>
    </source>
</reference>
<evidence type="ECO:0000313" key="13">
    <source>
        <dbReference type="EMBL" id="KAB3531528.1"/>
    </source>
</evidence>
<feature type="binding site" evidence="9">
    <location>
        <position position="72"/>
    </location>
    <ligand>
        <name>Mg(2+)</name>
        <dbReference type="ChEBI" id="CHEBI:18420"/>
    </ligand>
</feature>
<dbReference type="EMBL" id="WBZB01000013">
    <property type="protein sequence ID" value="KAB3531528.1"/>
    <property type="molecule type" value="Genomic_DNA"/>
</dbReference>
<feature type="binding site" evidence="9">
    <location>
        <begin position="39"/>
        <end position="43"/>
    </location>
    <ligand>
        <name>4-amino-2-methyl-5-(diphosphooxymethyl)pyrimidine</name>
        <dbReference type="ChEBI" id="CHEBI:57841"/>
    </ligand>
</feature>
<keyword evidence="3 9" id="KW-0479">Metal-binding</keyword>
<dbReference type="Proteomes" id="UP000465601">
    <property type="component" value="Unassembled WGS sequence"/>
</dbReference>
<dbReference type="GO" id="GO:0009229">
    <property type="term" value="P:thiamine diphosphate biosynthetic process"/>
    <property type="evidence" value="ECO:0007669"/>
    <property type="project" value="UniProtKB-UniRule"/>
</dbReference>
<organism evidence="13 14">
    <name type="scientific">Alkaliphilus serpentinus</name>
    <dbReference type="NCBI Taxonomy" id="1482731"/>
    <lineage>
        <taxon>Bacteria</taxon>
        <taxon>Bacillati</taxon>
        <taxon>Bacillota</taxon>
        <taxon>Clostridia</taxon>
        <taxon>Peptostreptococcales</taxon>
        <taxon>Natronincolaceae</taxon>
        <taxon>Alkaliphilus</taxon>
    </lineage>
</organism>
<evidence type="ECO:0000256" key="3">
    <source>
        <dbReference type="ARBA" id="ARBA00022723"/>
    </source>
</evidence>
<comment type="catalytic activity">
    <reaction evidence="8 9 10">
        <text>2-[(2R,5Z)-2-carboxy-4-methylthiazol-5(2H)-ylidene]ethyl phosphate + 4-amino-2-methyl-5-(diphosphooxymethyl)pyrimidine + 2 H(+) = thiamine phosphate + CO2 + diphosphate</text>
        <dbReference type="Rhea" id="RHEA:47844"/>
        <dbReference type="ChEBI" id="CHEBI:15378"/>
        <dbReference type="ChEBI" id="CHEBI:16526"/>
        <dbReference type="ChEBI" id="CHEBI:33019"/>
        <dbReference type="ChEBI" id="CHEBI:37575"/>
        <dbReference type="ChEBI" id="CHEBI:57841"/>
        <dbReference type="ChEBI" id="CHEBI:62899"/>
        <dbReference type="EC" id="2.5.1.3"/>
    </reaction>
</comment>
<evidence type="ECO:0000256" key="9">
    <source>
        <dbReference type="HAMAP-Rule" id="MF_00097"/>
    </source>
</evidence>
<evidence type="ECO:0000256" key="8">
    <source>
        <dbReference type="ARBA" id="ARBA00047883"/>
    </source>
</evidence>
<sequence length="210" mass="22517">MGYHIDFSLYLVTDDNALGGRDFLQSLEKGILGGVSVIQLREKNSSSLDFYNRAKKVKELTNKYGIPLIINDRIDIALAIDAEGVHLGQNDLPAKVARGLIGNKLLGISTATLEEALKAQQEGADYIGVGGLFPTITKADTRKVTLEEIKNIKEKVNIPVVGIGGINEENLSLVIATGIDGVAVASVILSAESIKETTMRLSRIIASKSK</sequence>
<feature type="binding site" evidence="9">
    <location>
        <begin position="135"/>
        <end position="137"/>
    </location>
    <ligand>
        <name>2-[(2R,5Z)-2-carboxy-4-methylthiazol-5(2H)-ylidene]ethyl phosphate</name>
        <dbReference type="ChEBI" id="CHEBI:62899"/>
    </ligand>
</feature>
<dbReference type="SUPFAM" id="SSF51391">
    <property type="entry name" value="Thiamin phosphate synthase"/>
    <property type="match status" value="1"/>
</dbReference>
<dbReference type="RefSeq" id="WP_151865256.1">
    <property type="nucleotide sequence ID" value="NZ_WBZB01000013.1"/>
</dbReference>
<proteinExistence type="inferred from homology"/>
<evidence type="ECO:0000256" key="1">
    <source>
        <dbReference type="ARBA" id="ARBA00005165"/>
    </source>
</evidence>
<name>A0A833HQ65_9FIRM</name>
<keyword evidence="5 9" id="KW-0784">Thiamine biosynthesis</keyword>
<comment type="catalytic activity">
    <reaction evidence="6 9 10">
        <text>4-methyl-5-(2-phosphooxyethyl)-thiazole + 4-amino-2-methyl-5-(diphosphooxymethyl)pyrimidine + H(+) = thiamine phosphate + diphosphate</text>
        <dbReference type="Rhea" id="RHEA:22328"/>
        <dbReference type="ChEBI" id="CHEBI:15378"/>
        <dbReference type="ChEBI" id="CHEBI:33019"/>
        <dbReference type="ChEBI" id="CHEBI:37575"/>
        <dbReference type="ChEBI" id="CHEBI:57841"/>
        <dbReference type="ChEBI" id="CHEBI:58296"/>
        <dbReference type="EC" id="2.5.1.3"/>
    </reaction>
</comment>
<gene>
    <name evidence="9" type="primary">thiE</name>
    <name evidence="13" type="ORF">F8153_04960</name>
</gene>
<dbReference type="FunFam" id="3.20.20.70:FF:000096">
    <property type="entry name" value="Thiamine-phosphate synthase"/>
    <property type="match status" value="1"/>
</dbReference>
<dbReference type="OrthoDB" id="9812206at2"/>
<evidence type="ECO:0000256" key="7">
    <source>
        <dbReference type="ARBA" id="ARBA00047851"/>
    </source>
</evidence>
<evidence type="ECO:0000256" key="6">
    <source>
        <dbReference type="ARBA" id="ARBA00047334"/>
    </source>
</evidence>
<protein>
    <recommendedName>
        <fullName evidence="9">Thiamine-phosphate synthase</fullName>
        <shortName evidence="9">TP synthase</shortName>
        <shortName evidence="9">TPS</shortName>
        <ecNumber evidence="9">2.5.1.3</ecNumber>
    </recommendedName>
    <alternativeName>
        <fullName evidence="9">Thiamine-phosphate pyrophosphorylase</fullName>
        <shortName evidence="9">TMP pyrophosphorylase</shortName>
        <shortName evidence="9">TMP-PPase</shortName>
    </alternativeName>
</protein>
<evidence type="ECO:0000256" key="10">
    <source>
        <dbReference type="RuleBase" id="RU003826"/>
    </source>
</evidence>
<keyword evidence="4 9" id="KW-0460">Magnesium</keyword>
<keyword evidence="14" id="KW-1185">Reference proteome</keyword>
<dbReference type="InterPro" id="IPR022998">
    <property type="entry name" value="ThiamineP_synth_TenI"/>
</dbReference>
<dbReference type="PANTHER" id="PTHR20857">
    <property type="entry name" value="THIAMINE-PHOSPHATE PYROPHOSPHORYLASE"/>
    <property type="match status" value="1"/>
</dbReference>
<feature type="binding site" evidence="9">
    <location>
        <position position="109"/>
    </location>
    <ligand>
        <name>4-amino-2-methyl-5-(diphosphooxymethyl)pyrimidine</name>
        <dbReference type="ChEBI" id="CHEBI:57841"/>
    </ligand>
</feature>
<dbReference type="NCBIfam" id="TIGR00693">
    <property type="entry name" value="thiE"/>
    <property type="match status" value="1"/>
</dbReference>
<dbReference type="HAMAP" id="MF_00097">
    <property type="entry name" value="TMP_synthase"/>
    <property type="match status" value="1"/>
</dbReference>
<comment type="caution">
    <text evidence="9">Lacks conserved residue(s) required for the propagation of feature annotation.</text>
</comment>
<feature type="binding site" evidence="9">
    <location>
        <position position="71"/>
    </location>
    <ligand>
        <name>4-amino-2-methyl-5-(diphosphooxymethyl)pyrimidine</name>
        <dbReference type="ChEBI" id="CHEBI:57841"/>
    </ligand>
</feature>
<dbReference type="InterPro" id="IPR034291">
    <property type="entry name" value="TMP_synthase"/>
</dbReference>
<comment type="cofactor">
    <cofactor evidence="9">
        <name>Mg(2+)</name>
        <dbReference type="ChEBI" id="CHEBI:18420"/>
    </cofactor>
    <text evidence="9">Binds 1 Mg(2+) ion per subunit.</text>
</comment>
<dbReference type="AlphaFoldDB" id="A0A833HQ65"/>
<dbReference type="UniPathway" id="UPA00060">
    <property type="reaction ID" value="UER00141"/>
</dbReference>
<dbReference type="GO" id="GO:0004789">
    <property type="term" value="F:thiamine-phosphate diphosphorylase activity"/>
    <property type="evidence" value="ECO:0007669"/>
    <property type="project" value="UniProtKB-UniRule"/>
</dbReference>
<dbReference type="GO" id="GO:0009228">
    <property type="term" value="P:thiamine biosynthetic process"/>
    <property type="evidence" value="ECO:0007669"/>
    <property type="project" value="UniProtKB-KW"/>
</dbReference>
<dbReference type="EC" id="2.5.1.3" evidence="9"/>
<evidence type="ECO:0000313" key="14">
    <source>
        <dbReference type="Proteomes" id="UP000465601"/>
    </source>
</evidence>
<evidence type="ECO:0000256" key="2">
    <source>
        <dbReference type="ARBA" id="ARBA00022679"/>
    </source>
</evidence>
<dbReference type="Pfam" id="PF02581">
    <property type="entry name" value="TMP-TENI"/>
    <property type="match status" value="1"/>
</dbReference>
<feature type="binding site" evidence="9">
    <location>
        <position position="165"/>
    </location>
    <ligand>
        <name>2-[(2R,5Z)-2-carboxy-4-methylthiazol-5(2H)-ylidene]ethyl phosphate</name>
        <dbReference type="ChEBI" id="CHEBI:62899"/>
    </ligand>
</feature>
<comment type="caution">
    <text evidence="13">The sequence shown here is derived from an EMBL/GenBank/DDBJ whole genome shotgun (WGS) entry which is preliminary data.</text>
</comment>
<comment type="function">
    <text evidence="9">Condenses 4-methyl-5-(beta-hydroxyethyl)thiazole monophosphate (THZ-P) and 2-methyl-4-amino-5-hydroxymethyl pyrimidine pyrophosphate (HMP-PP) to form thiamine monophosphate (TMP).</text>
</comment>
<evidence type="ECO:0000256" key="4">
    <source>
        <dbReference type="ARBA" id="ARBA00022842"/>
    </source>
</evidence>
<keyword evidence="2 9" id="KW-0808">Transferase</keyword>
<accession>A0A833HQ65</accession>
<dbReference type="CDD" id="cd00564">
    <property type="entry name" value="TMP_TenI"/>
    <property type="match status" value="1"/>
</dbReference>
<evidence type="ECO:0000256" key="5">
    <source>
        <dbReference type="ARBA" id="ARBA00022977"/>
    </source>
</evidence>
<dbReference type="InterPro" id="IPR013785">
    <property type="entry name" value="Aldolase_TIM"/>
</dbReference>
<dbReference type="PANTHER" id="PTHR20857:SF23">
    <property type="entry name" value="THIAMINE BIOSYNTHETIC BIFUNCTIONAL ENZYME"/>
    <property type="match status" value="1"/>
</dbReference>
<dbReference type="GO" id="GO:0000287">
    <property type="term" value="F:magnesium ion binding"/>
    <property type="evidence" value="ECO:0007669"/>
    <property type="project" value="UniProtKB-UniRule"/>
</dbReference>
<dbReference type="GO" id="GO:0005737">
    <property type="term" value="C:cytoplasm"/>
    <property type="evidence" value="ECO:0007669"/>
    <property type="project" value="TreeGrafter"/>
</dbReference>
<comment type="similarity">
    <text evidence="9 10">Belongs to the thiamine-phosphate synthase family.</text>
</comment>